<keyword evidence="5" id="KW-0479">Metal-binding</keyword>
<evidence type="ECO:0000313" key="19">
    <source>
        <dbReference type="Proteomes" id="UP000292781"/>
    </source>
</evidence>
<dbReference type="InterPro" id="IPR011761">
    <property type="entry name" value="ATP-grasp"/>
</dbReference>
<dbReference type="PROSITE" id="PS50975">
    <property type="entry name" value="ATP_GRASP"/>
    <property type="match status" value="1"/>
</dbReference>
<dbReference type="InterPro" id="IPR001882">
    <property type="entry name" value="Biotin_BS"/>
</dbReference>
<dbReference type="SUPFAM" id="SSF51246">
    <property type="entry name" value="Rudiment single hybrid motif"/>
    <property type="match status" value="1"/>
</dbReference>
<evidence type="ECO:0000256" key="9">
    <source>
        <dbReference type="ARBA" id="ARBA00022963"/>
    </source>
</evidence>
<evidence type="ECO:0000256" key="13">
    <source>
        <dbReference type="ARBA" id="ARBA00049495"/>
    </source>
</evidence>
<dbReference type="GO" id="GO:0005524">
    <property type="term" value="F:ATP binding"/>
    <property type="evidence" value="ECO:0007669"/>
    <property type="project" value="UniProtKB-UniRule"/>
</dbReference>
<evidence type="ECO:0000256" key="2">
    <source>
        <dbReference type="ARBA" id="ARBA00005060"/>
    </source>
</evidence>
<dbReference type="SUPFAM" id="SSF56059">
    <property type="entry name" value="Glutathione synthetase ATP-binding domain-like"/>
    <property type="match status" value="1"/>
</dbReference>
<dbReference type="Gene3D" id="3.30.470.20">
    <property type="entry name" value="ATP-grasp fold, B domain"/>
    <property type="match status" value="1"/>
</dbReference>
<comment type="pathway">
    <text evidence="2">Metabolic intermediate metabolism; propanoyl-CoA degradation; succinyl-CoA from propanoyl-CoA: step 1/3.</text>
</comment>
<keyword evidence="8" id="KW-0460">Magnesium</keyword>
<evidence type="ECO:0000256" key="11">
    <source>
        <dbReference type="ARBA" id="ARBA00023211"/>
    </source>
</evidence>
<dbReference type="AlphaFoldDB" id="A0A4Q9VGC7"/>
<dbReference type="InterPro" id="IPR041265">
    <property type="entry name" value="PCC_BT"/>
</dbReference>
<dbReference type="NCBIfam" id="NF006367">
    <property type="entry name" value="PRK08591.1"/>
    <property type="match status" value="1"/>
</dbReference>
<sequence>MFKKILIANRGEIACRVIKTARKMGIATVAVYSDADRDAVHVEMADEAILIGPPPAAQSYLLPEKIIAACLETGAEAVHPGYGFLSERASFPTLLKQNGIVFIGPNSRAIEAMGDKIESKKFANAARVTTVPGFLGVIESPDHAVQLANEIGYPVMIKASAGGGGKGMRIAWNDVECREGFQLSKNEAAASFGDDRVFVEKFIVDPRHIEIQVLGDKHGNVIYLGERECSIQRRNQKVIEEAPSPLLDEATRRKMGEQAVALAKAVDYDSAGTVEFVADQNKNFYFLEMNTRLQVEHPVTELVTGIDLVEQMIRVAAGEPLSLKQSEVTLTGWAVESRIYAEDPLRSFLPSIGRLVRYRPPEEGSDGDITVRNDTGVVEGSEISMYYDPMIAKLVTHAPTRLEAIDAQADALDAFVIDGIQHNIPFLTALHQHPRWREARLSTGFIKEEFPDGFHPLTPAPEDRRILALVALAVEILRRDRLDNLPGRLRPHNGVLREDWVVRLEGEYIHIKVPSGFVGVPVEFSAILDGESVETTVSSRWFPGDLLWVGEIGETPVTVQVRPVLNGVELRYRGATTIAKVLMPKTAALDALMPIKAPPDMSKYLLCPMPGQIVSIDVVDGEDVKAGQTLAVVEAMKMQNVLRAERDCKVKACRAKAGDSLAVDAVIIEFE</sequence>
<evidence type="ECO:0000256" key="1">
    <source>
        <dbReference type="ARBA" id="ARBA00001953"/>
    </source>
</evidence>
<reference evidence="18 19" key="1">
    <citation type="submission" date="2019-02" db="EMBL/GenBank/DDBJ databases">
        <title>Siculibacillus lacustris gen. nov., sp. nov., a new rosette-forming bacterium isolated from a freshwater crater lake (Lake St. Ana, Romania).</title>
        <authorList>
            <person name="Felfoldi T."/>
            <person name="Marton Z."/>
            <person name="Szabo A."/>
            <person name="Mentes A."/>
            <person name="Boka K."/>
            <person name="Marialigeti K."/>
            <person name="Mathe I."/>
            <person name="Koncz M."/>
            <person name="Schumann P."/>
            <person name="Toth E."/>
        </authorList>
    </citation>
    <scope>NUCLEOTIDE SEQUENCE [LARGE SCALE GENOMIC DNA]</scope>
    <source>
        <strain evidence="18 19">SA-279</strain>
    </source>
</reference>
<feature type="domain" description="Biotin carboxylation" evidence="17">
    <location>
        <begin position="1"/>
        <end position="451"/>
    </location>
</feature>
<dbReference type="Pfam" id="PF18140">
    <property type="entry name" value="PCC_BT"/>
    <property type="match status" value="1"/>
</dbReference>
<comment type="caution">
    <text evidence="18">The sequence shown here is derived from an EMBL/GenBank/DDBJ whole genome shotgun (WGS) entry which is preliminary data.</text>
</comment>
<dbReference type="Pfam" id="PF00289">
    <property type="entry name" value="Biotin_carb_N"/>
    <property type="match status" value="1"/>
</dbReference>
<name>A0A4Q9VGC7_9HYPH</name>
<evidence type="ECO:0000256" key="14">
    <source>
        <dbReference type="PROSITE-ProRule" id="PRU00409"/>
    </source>
</evidence>
<evidence type="ECO:0000259" key="17">
    <source>
        <dbReference type="PROSITE" id="PS50979"/>
    </source>
</evidence>
<dbReference type="Proteomes" id="UP000292781">
    <property type="component" value="Unassembled WGS sequence"/>
</dbReference>
<evidence type="ECO:0000256" key="5">
    <source>
        <dbReference type="ARBA" id="ARBA00022723"/>
    </source>
</evidence>
<keyword evidence="12" id="KW-0092">Biotin</keyword>
<protein>
    <recommendedName>
        <fullName evidence="3">propionyl-CoA carboxylase</fullName>
        <ecNumber evidence="3">6.4.1.3</ecNumber>
    </recommendedName>
</protein>
<keyword evidence="19" id="KW-1185">Reference proteome</keyword>
<dbReference type="PANTHER" id="PTHR18866">
    <property type="entry name" value="CARBOXYLASE:PYRUVATE/ACETYL-COA/PROPIONYL-COA CARBOXYLASE"/>
    <property type="match status" value="1"/>
</dbReference>
<dbReference type="EMBL" id="SJFN01000036">
    <property type="protein sequence ID" value="TBW34060.1"/>
    <property type="molecule type" value="Genomic_DNA"/>
</dbReference>
<organism evidence="18 19">
    <name type="scientific">Siculibacillus lacustris</name>
    <dbReference type="NCBI Taxonomy" id="1549641"/>
    <lineage>
        <taxon>Bacteria</taxon>
        <taxon>Pseudomonadati</taxon>
        <taxon>Pseudomonadota</taxon>
        <taxon>Alphaproteobacteria</taxon>
        <taxon>Hyphomicrobiales</taxon>
        <taxon>Ancalomicrobiaceae</taxon>
        <taxon>Siculibacillus</taxon>
    </lineage>
</organism>
<keyword evidence="9" id="KW-0442">Lipid degradation</keyword>
<dbReference type="InterPro" id="IPR011053">
    <property type="entry name" value="Single_hybrid_motif"/>
</dbReference>
<dbReference type="GO" id="GO:0046872">
    <property type="term" value="F:metal ion binding"/>
    <property type="evidence" value="ECO:0007669"/>
    <property type="project" value="UniProtKB-KW"/>
</dbReference>
<evidence type="ECO:0000259" key="16">
    <source>
        <dbReference type="PROSITE" id="PS50975"/>
    </source>
</evidence>
<dbReference type="EC" id="6.4.1.3" evidence="3"/>
<comment type="cofactor">
    <cofactor evidence="1">
        <name>biotin</name>
        <dbReference type="ChEBI" id="CHEBI:57586"/>
    </cofactor>
</comment>
<keyword evidence="10" id="KW-0443">Lipid metabolism</keyword>
<dbReference type="PROSITE" id="PS50968">
    <property type="entry name" value="BIOTINYL_LIPOYL"/>
    <property type="match status" value="1"/>
</dbReference>
<dbReference type="InterPro" id="IPR005481">
    <property type="entry name" value="BC-like_N"/>
</dbReference>
<dbReference type="Gene3D" id="3.30.700.30">
    <property type="match status" value="1"/>
</dbReference>
<dbReference type="InterPro" id="IPR011054">
    <property type="entry name" value="Rudment_hybrid_motif"/>
</dbReference>
<dbReference type="PROSITE" id="PS00866">
    <property type="entry name" value="CPSASE_1"/>
    <property type="match status" value="1"/>
</dbReference>
<evidence type="ECO:0000256" key="12">
    <source>
        <dbReference type="ARBA" id="ARBA00023267"/>
    </source>
</evidence>
<proteinExistence type="predicted"/>
<dbReference type="GO" id="GO:0016042">
    <property type="term" value="P:lipid catabolic process"/>
    <property type="evidence" value="ECO:0007669"/>
    <property type="project" value="UniProtKB-KW"/>
</dbReference>
<comment type="catalytic activity">
    <reaction evidence="13">
        <text>propanoyl-CoA + hydrogencarbonate + ATP = (S)-methylmalonyl-CoA + ADP + phosphate + H(+)</text>
        <dbReference type="Rhea" id="RHEA:23720"/>
        <dbReference type="ChEBI" id="CHEBI:15378"/>
        <dbReference type="ChEBI" id="CHEBI:17544"/>
        <dbReference type="ChEBI" id="CHEBI:30616"/>
        <dbReference type="ChEBI" id="CHEBI:43474"/>
        <dbReference type="ChEBI" id="CHEBI:57327"/>
        <dbReference type="ChEBI" id="CHEBI:57392"/>
        <dbReference type="ChEBI" id="CHEBI:456216"/>
        <dbReference type="EC" id="6.4.1.3"/>
    </reaction>
    <physiologicalReaction direction="left-to-right" evidence="13">
        <dbReference type="Rhea" id="RHEA:23721"/>
    </physiologicalReaction>
</comment>
<evidence type="ECO:0000256" key="7">
    <source>
        <dbReference type="ARBA" id="ARBA00022840"/>
    </source>
</evidence>
<evidence type="ECO:0000256" key="3">
    <source>
        <dbReference type="ARBA" id="ARBA00013050"/>
    </source>
</evidence>
<evidence type="ECO:0000259" key="15">
    <source>
        <dbReference type="PROSITE" id="PS50968"/>
    </source>
</evidence>
<dbReference type="InterPro" id="IPR000089">
    <property type="entry name" value="Biotin_lipoyl"/>
</dbReference>
<dbReference type="Pfam" id="PF00364">
    <property type="entry name" value="Biotin_lipoyl"/>
    <property type="match status" value="1"/>
</dbReference>
<dbReference type="CDD" id="cd06850">
    <property type="entry name" value="biotinyl_domain"/>
    <property type="match status" value="1"/>
</dbReference>
<dbReference type="Pfam" id="PF02785">
    <property type="entry name" value="Biotin_carb_C"/>
    <property type="match status" value="1"/>
</dbReference>
<keyword evidence="7 14" id="KW-0067">ATP-binding</keyword>
<dbReference type="FunFam" id="3.30.470.20:FF:000028">
    <property type="entry name" value="Methylcrotonoyl-CoA carboxylase subunit alpha, mitochondrial"/>
    <property type="match status" value="1"/>
</dbReference>
<dbReference type="PROSITE" id="PS50979">
    <property type="entry name" value="BC"/>
    <property type="match status" value="1"/>
</dbReference>
<evidence type="ECO:0000256" key="4">
    <source>
        <dbReference type="ARBA" id="ARBA00022598"/>
    </source>
</evidence>
<dbReference type="SUPFAM" id="SSF51230">
    <property type="entry name" value="Single hybrid motif"/>
    <property type="match status" value="1"/>
</dbReference>
<dbReference type="FunFam" id="3.30.1490.20:FF:000018">
    <property type="entry name" value="Biotin carboxylase"/>
    <property type="match status" value="1"/>
</dbReference>
<feature type="domain" description="Lipoyl-binding" evidence="15">
    <location>
        <begin position="592"/>
        <end position="671"/>
    </location>
</feature>
<dbReference type="FunFam" id="3.40.50.20:FF:000010">
    <property type="entry name" value="Propionyl-CoA carboxylase subunit alpha"/>
    <property type="match status" value="1"/>
</dbReference>
<dbReference type="UniPathway" id="UPA00945">
    <property type="reaction ID" value="UER00908"/>
</dbReference>
<dbReference type="InterPro" id="IPR011764">
    <property type="entry name" value="Biotin_carboxylation_dom"/>
</dbReference>
<dbReference type="Pfam" id="PF02786">
    <property type="entry name" value="CPSase_L_D2"/>
    <property type="match status" value="1"/>
</dbReference>
<dbReference type="SMART" id="SM00878">
    <property type="entry name" value="Biotin_carb_C"/>
    <property type="match status" value="1"/>
</dbReference>
<dbReference type="RefSeq" id="WP_131311184.1">
    <property type="nucleotide sequence ID" value="NZ_SJFN01000036.1"/>
</dbReference>
<dbReference type="Gene3D" id="2.40.50.100">
    <property type="match status" value="1"/>
</dbReference>
<dbReference type="InterPro" id="IPR005482">
    <property type="entry name" value="Biotin_COase_C"/>
</dbReference>
<accession>A0A4Q9VGC7</accession>
<evidence type="ECO:0000256" key="8">
    <source>
        <dbReference type="ARBA" id="ARBA00022842"/>
    </source>
</evidence>
<dbReference type="PROSITE" id="PS00188">
    <property type="entry name" value="BIOTIN"/>
    <property type="match status" value="1"/>
</dbReference>
<keyword evidence="4" id="KW-0436">Ligase</keyword>
<keyword evidence="11" id="KW-0464">Manganese</keyword>
<keyword evidence="6 14" id="KW-0547">Nucleotide-binding</keyword>
<dbReference type="PANTHER" id="PTHR18866:SF33">
    <property type="entry name" value="METHYLCROTONOYL-COA CARBOXYLASE SUBUNIT ALPHA, MITOCHONDRIAL-RELATED"/>
    <property type="match status" value="1"/>
</dbReference>
<dbReference type="InterPro" id="IPR050856">
    <property type="entry name" value="Biotin_carboxylase_complex"/>
</dbReference>
<dbReference type="GO" id="GO:0004658">
    <property type="term" value="F:propionyl-CoA carboxylase activity"/>
    <property type="evidence" value="ECO:0007669"/>
    <property type="project" value="UniProtKB-EC"/>
</dbReference>
<dbReference type="InterPro" id="IPR005479">
    <property type="entry name" value="CPAse_ATP-bd"/>
</dbReference>
<evidence type="ECO:0000313" key="18">
    <source>
        <dbReference type="EMBL" id="TBW34060.1"/>
    </source>
</evidence>
<gene>
    <name evidence="18" type="ORF">EYW49_18860</name>
</gene>
<evidence type="ECO:0000256" key="6">
    <source>
        <dbReference type="ARBA" id="ARBA00022741"/>
    </source>
</evidence>
<evidence type="ECO:0000256" key="10">
    <source>
        <dbReference type="ARBA" id="ARBA00023098"/>
    </source>
</evidence>
<dbReference type="OrthoDB" id="9763189at2"/>
<dbReference type="PROSITE" id="PS00867">
    <property type="entry name" value="CPSASE_2"/>
    <property type="match status" value="1"/>
</dbReference>
<dbReference type="InterPro" id="IPR016185">
    <property type="entry name" value="PreATP-grasp_dom_sf"/>
</dbReference>
<feature type="domain" description="ATP-grasp" evidence="16">
    <location>
        <begin position="120"/>
        <end position="317"/>
    </location>
</feature>
<dbReference type="SUPFAM" id="SSF52440">
    <property type="entry name" value="PreATP-grasp domain"/>
    <property type="match status" value="1"/>
</dbReference>